<feature type="region of interest" description="Disordered" evidence="5">
    <location>
        <begin position="310"/>
        <end position="499"/>
    </location>
</feature>
<proteinExistence type="predicted"/>
<sequence length="518" mass="57468">MLCALEEYEWEDDLDSDEESNPDPVASAREVIVIDDESDEDKEAEEDKVAQEEALLADDALIKKFGTCCICMAKASNALLTPCYHGFCEPCVIKWFQSSARRMCPLCKRRALTRINNYGVPGEFRIVQLDTMRVLYNSIGHTQNPRSRVYNTAMCAKEKRQLHRHHFPSRTDATYTAIECCTVGSIPDTVKWWRDHKDALTAQVMEWVRRDLHVLMGSADVDFVADLVMGLCSKVPLMCTQATAFLADYVGARSQHFLYELYMYLRSWSEQGKTLIAITEYDRRLQLQPWSCVFKDARVEKTISDVAAPSKTLAGQQKSDCSERRTRTLKTGAHSLSGAGGSRDGVQGSHRDDNGERNMDAGTGTDTDDGYQGRDRDGGRVMNQDAATSWWTGKRRDRDRDGDRCAGSAGDRTYPGLGRDGDADHNGHGDGEGCGQRCGDPRESRHLGKAGADSAEVGMAERPKAQCNAGNTGVWNLGNGKKVSIRKQPKKRKADDVDDASLATKRVACSLLAHTVED</sequence>
<dbReference type="InterPro" id="IPR047126">
    <property type="entry name" value="RNF141-like"/>
</dbReference>
<dbReference type="PANTHER" id="PTHR12109">
    <property type="entry name" value="RING FINGER PROTEIN 141-RELATED"/>
    <property type="match status" value="1"/>
</dbReference>
<dbReference type="InterPro" id="IPR018957">
    <property type="entry name" value="Znf_C3HC4_RING-type"/>
</dbReference>
<evidence type="ECO:0000256" key="2">
    <source>
        <dbReference type="ARBA" id="ARBA00022771"/>
    </source>
</evidence>
<dbReference type="Gene3D" id="3.30.40.10">
    <property type="entry name" value="Zinc/RING finger domain, C3HC4 (zinc finger)"/>
    <property type="match status" value="1"/>
</dbReference>
<dbReference type="SMART" id="SM00184">
    <property type="entry name" value="RING"/>
    <property type="match status" value="1"/>
</dbReference>
<keyword evidence="3" id="KW-0862">Zinc</keyword>
<dbReference type="SUPFAM" id="SSF57850">
    <property type="entry name" value="RING/U-box"/>
    <property type="match status" value="1"/>
</dbReference>
<dbReference type="InterPro" id="IPR013083">
    <property type="entry name" value="Znf_RING/FYVE/PHD"/>
</dbReference>
<dbReference type="PROSITE" id="PS50089">
    <property type="entry name" value="ZF_RING_2"/>
    <property type="match status" value="1"/>
</dbReference>
<name>A0A7S4LEC4_9EUGL</name>
<dbReference type="Pfam" id="PF00097">
    <property type="entry name" value="zf-C3HC4"/>
    <property type="match status" value="1"/>
</dbReference>
<evidence type="ECO:0000256" key="3">
    <source>
        <dbReference type="ARBA" id="ARBA00022833"/>
    </source>
</evidence>
<reference evidence="7" key="1">
    <citation type="submission" date="2021-01" db="EMBL/GenBank/DDBJ databases">
        <authorList>
            <person name="Corre E."/>
            <person name="Pelletier E."/>
            <person name="Niang G."/>
            <person name="Scheremetjew M."/>
            <person name="Finn R."/>
            <person name="Kale V."/>
            <person name="Holt S."/>
            <person name="Cochrane G."/>
            <person name="Meng A."/>
            <person name="Brown T."/>
            <person name="Cohen L."/>
        </authorList>
    </citation>
    <scope>NUCLEOTIDE SEQUENCE</scope>
    <source>
        <strain evidence="7">CCMP1594</strain>
    </source>
</reference>
<accession>A0A7S4LEC4</accession>
<keyword evidence="2 4" id="KW-0863">Zinc-finger</keyword>
<feature type="compositionally biased region" description="Basic residues" evidence="5">
    <location>
        <begin position="483"/>
        <end position="492"/>
    </location>
</feature>
<dbReference type="AlphaFoldDB" id="A0A7S4LEC4"/>
<feature type="compositionally biased region" description="Acidic residues" evidence="5">
    <location>
        <begin position="9"/>
        <end position="21"/>
    </location>
</feature>
<feature type="compositionally biased region" description="Basic and acidic residues" evidence="5">
    <location>
        <begin position="349"/>
        <end position="359"/>
    </location>
</feature>
<feature type="domain" description="RING-type" evidence="6">
    <location>
        <begin position="68"/>
        <end position="108"/>
    </location>
</feature>
<feature type="region of interest" description="Disordered" evidence="5">
    <location>
        <begin position="9"/>
        <end position="30"/>
    </location>
</feature>
<dbReference type="InterPro" id="IPR001841">
    <property type="entry name" value="Znf_RING"/>
</dbReference>
<feature type="compositionally biased region" description="Basic and acidic residues" evidence="5">
    <location>
        <begin position="419"/>
        <end position="431"/>
    </location>
</feature>
<organism evidence="7">
    <name type="scientific">Eutreptiella gymnastica</name>
    <dbReference type="NCBI Taxonomy" id="73025"/>
    <lineage>
        <taxon>Eukaryota</taxon>
        <taxon>Discoba</taxon>
        <taxon>Euglenozoa</taxon>
        <taxon>Euglenida</taxon>
        <taxon>Spirocuta</taxon>
        <taxon>Euglenophyceae</taxon>
        <taxon>Eutreptiales</taxon>
        <taxon>Eutreptiaceae</taxon>
        <taxon>Eutreptiella</taxon>
    </lineage>
</organism>
<dbReference type="EMBL" id="HBJA01101443">
    <property type="protein sequence ID" value="CAE0823744.1"/>
    <property type="molecule type" value="Transcribed_RNA"/>
</dbReference>
<evidence type="ECO:0000256" key="1">
    <source>
        <dbReference type="ARBA" id="ARBA00022723"/>
    </source>
</evidence>
<keyword evidence="1" id="KW-0479">Metal-binding</keyword>
<gene>
    <name evidence="7" type="ORF">EGYM00163_LOCUS34947</name>
</gene>
<dbReference type="InterPro" id="IPR017907">
    <property type="entry name" value="Znf_RING_CS"/>
</dbReference>
<feature type="compositionally biased region" description="Basic and acidic residues" evidence="5">
    <location>
        <begin position="394"/>
        <end position="404"/>
    </location>
</feature>
<dbReference type="GO" id="GO:0008270">
    <property type="term" value="F:zinc ion binding"/>
    <property type="evidence" value="ECO:0007669"/>
    <property type="project" value="UniProtKB-KW"/>
</dbReference>
<evidence type="ECO:0000259" key="6">
    <source>
        <dbReference type="PROSITE" id="PS50089"/>
    </source>
</evidence>
<dbReference type="PROSITE" id="PS00518">
    <property type="entry name" value="ZF_RING_1"/>
    <property type="match status" value="1"/>
</dbReference>
<protein>
    <recommendedName>
        <fullName evidence="6">RING-type domain-containing protein</fullName>
    </recommendedName>
</protein>
<evidence type="ECO:0000313" key="7">
    <source>
        <dbReference type="EMBL" id="CAE0823744.1"/>
    </source>
</evidence>
<evidence type="ECO:0000256" key="5">
    <source>
        <dbReference type="SAM" id="MobiDB-lite"/>
    </source>
</evidence>
<evidence type="ECO:0000256" key="4">
    <source>
        <dbReference type="PROSITE-ProRule" id="PRU00175"/>
    </source>
</evidence>